<keyword evidence="2 9" id="KW-0813">Transport</keyword>
<accession>C9YFV8</accession>
<feature type="domain" description="Tripartite ATP-independent periplasmic transporters DctQ component" evidence="10">
    <location>
        <begin position="20"/>
        <end position="148"/>
    </location>
</feature>
<dbReference type="InterPro" id="IPR055348">
    <property type="entry name" value="DctQ"/>
</dbReference>
<proteinExistence type="inferred from homology"/>
<dbReference type="PANTHER" id="PTHR35011:SF2">
    <property type="entry name" value="2,3-DIKETO-L-GULONATE TRAP TRANSPORTER SMALL PERMEASE PROTEIN YIAM"/>
    <property type="match status" value="1"/>
</dbReference>
<comment type="subcellular location">
    <subcellularLocation>
        <location evidence="1 9">Cell inner membrane</location>
        <topology evidence="1 9">Multi-pass membrane protein</topology>
    </subcellularLocation>
</comment>
<dbReference type="GO" id="GO:0015740">
    <property type="term" value="P:C4-dicarboxylate transport"/>
    <property type="evidence" value="ECO:0007669"/>
    <property type="project" value="TreeGrafter"/>
</dbReference>
<dbReference type="AlphaFoldDB" id="C9YFV8"/>
<comment type="similarity">
    <text evidence="8 9">Belongs to the TRAP transporter small permease family.</text>
</comment>
<dbReference type="InterPro" id="IPR007387">
    <property type="entry name" value="TRAP_DctQ"/>
</dbReference>
<name>C9YFV8_CURXX</name>
<comment type="function">
    <text evidence="9">Part of the tripartite ATP-independent periplasmic (TRAP) transport system.</text>
</comment>
<keyword evidence="6 9" id="KW-1133">Transmembrane helix</keyword>
<dbReference type="PANTHER" id="PTHR35011">
    <property type="entry name" value="2,3-DIKETO-L-GULONATE TRAP TRANSPORTER SMALL PERMEASE PROTEIN YIAM"/>
    <property type="match status" value="1"/>
</dbReference>
<sequence>MLRRLQQAANLLGGGLFLTLFVVFIIQITARFGFNKPLPWTDEAAVILYVWVILWGAAAVVPEREHVVFDLLWNSVNYRSRQIMRIAGSLLIGGLSAAAIPASWDYVHFMAREGSPVLGVSFMWIFMPFVFLLIALVIRSAWAIWNAVRGIGLEAELRL</sequence>
<comment type="subunit">
    <text evidence="9">The complex comprises the extracytoplasmic solute receptor protein and the two transmembrane proteins.</text>
</comment>
<evidence type="ECO:0000256" key="9">
    <source>
        <dbReference type="RuleBase" id="RU369079"/>
    </source>
</evidence>
<evidence type="ECO:0000256" key="8">
    <source>
        <dbReference type="ARBA" id="ARBA00038436"/>
    </source>
</evidence>
<evidence type="ECO:0000256" key="4">
    <source>
        <dbReference type="ARBA" id="ARBA00022519"/>
    </source>
</evidence>
<dbReference type="Pfam" id="PF04290">
    <property type="entry name" value="DctQ"/>
    <property type="match status" value="1"/>
</dbReference>
<feature type="transmembrane region" description="Helical" evidence="9">
    <location>
        <begin position="44"/>
        <end position="62"/>
    </location>
</feature>
<dbReference type="GO" id="GO:0005886">
    <property type="term" value="C:plasma membrane"/>
    <property type="evidence" value="ECO:0007669"/>
    <property type="project" value="UniProtKB-SubCell"/>
</dbReference>
<feature type="transmembrane region" description="Helical" evidence="9">
    <location>
        <begin position="83"/>
        <end position="104"/>
    </location>
</feature>
<dbReference type="EMBL" id="FN543108">
    <property type="protein sequence ID" value="CBA32948.1"/>
    <property type="molecule type" value="Genomic_DNA"/>
</dbReference>
<reference evidence="11" key="1">
    <citation type="journal article" date="2010" name="Nature">
        <title>The Dynamic genome of Hydra.</title>
        <authorList>
            <person name="Chapman J.A."/>
            <person name="Kirkness E.F."/>
            <person name="Simakov O."/>
            <person name="Hampson S.E."/>
            <person name="Mitros T."/>
            <person name="Weinmaier T."/>
            <person name="Rattei T."/>
            <person name="Balasubramanian P.G."/>
            <person name="Borman J."/>
            <person name="Busam D."/>
            <person name="Disbennett K."/>
            <person name="Pfannkoch C."/>
            <person name="Sumin N."/>
            <person name="Sutton G."/>
            <person name="Viswanathan L."/>
            <person name="Walenz B."/>
            <person name="Goodstein D.M."/>
            <person name="Hellsten U."/>
            <person name="Kawashima T."/>
            <person name="Prochnik S.E."/>
            <person name="Putnam N.H."/>
            <person name="Shu S."/>
            <person name="Blumberg B."/>
            <person name="Dana C.E."/>
            <person name="Gee L."/>
            <person name="Kibler D.F."/>
            <person name="Law L."/>
            <person name="Lindgens D."/>
            <person name="Martinez D.E."/>
            <person name="Peng J."/>
            <person name="Wigge P.A."/>
            <person name="Bertulat B."/>
            <person name="Guder C."/>
            <person name="Nakamura Y."/>
            <person name="Ozbek S."/>
            <person name="Watanabe H."/>
            <person name="Khalturin K."/>
            <person name="Hemmrich G."/>
            <person name="Franke A."/>
            <person name="Augustin R."/>
            <person name="Fraune S."/>
            <person name="Hayakawa E."/>
            <person name="Hayakawa S."/>
            <person name="Hirose M."/>
            <person name="Hwang J."/>
            <person name="Ikeo K."/>
            <person name="Nishimiya-Fujisawa C."/>
            <person name="Ogura A."/>
            <person name="Takahashi T."/>
            <person name="Steinmetz P.R."/>
            <person name="Zhang X."/>
            <person name="Aufschnaiter R."/>
            <person name="Eder M.K."/>
            <person name="Gorny A.K."/>
            <person name="Salvenmoser W."/>
            <person name="Heimberg A.M."/>
            <person name="Wheeler B.M."/>
            <person name="Peterson K.J."/>
            <person name="Boettger A."/>
            <person name="Tischler P."/>
            <person name="Wolf A."/>
            <person name="Gojobori T."/>
            <person name="Remington K.A."/>
            <person name="Strausberg R.L."/>
            <person name="Venter J."/>
            <person name="Technau U."/>
            <person name="Hobmayer B."/>
            <person name="Bosch T.C."/>
            <person name="Holstein T.W."/>
            <person name="Fujisawa T."/>
            <person name="Bode H.R."/>
            <person name="David C.N."/>
            <person name="Rokhsar D.S."/>
            <person name="Steele R.E."/>
        </authorList>
    </citation>
    <scope>NUCLEOTIDE SEQUENCE</scope>
</reference>
<gene>
    <name evidence="11" type="ORF">Csp_B16580</name>
</gene>
<evidence type="ECO:0000256" key="1">
    <source>
        <dbReference type="ARBA" id="ARBA00004429"/>
    </source>
</evidence>
<protein>
    <recommendedName>
        <fullName evidence="9">TRAP transporter small permease protein</fullName>
    </recommendedName>
</protein>
<feature type="transmembrane region" description="Helical" evidence="9">
    <location>
        <begin position="12"/>
        <end position="32"/>
    </location>
</feature>
<keyword evidence="3" id="KW-1003">Cell membrane</keyword>
<keyword evidence="7 9" id="KW-0472">Membrane</keyword>
<keyword evidence="4 9" id="KW-0997">Cell inner membrane</keyword>
<evidence type="ECO:0000256" key="5">
    <source>
        <dbReference type="ARBA" id="ARBA00022692"/>
    </source>
</evidence>
<keyword evidence="5 9" id="KW-0812">Transmembrane</keyword>
<evidence type="ECO:0000256" key="6">
    <source>
        <dbReference type="ARBA" id="ARBA00022989"/>
    </source>
</evidence>
<feature type="transmembrane region" description="Helical" evidence="9">
    <location>
        <begin position="116"/>
        <end position="138"/>
    </location>
</feature>
<evidence type="ECO:0000313" key="11">
    <source>
        <dbReference type="EMBL" id="CBA32948.1"/>
    </source>
</evidence>
<dbReference type="GO" id="GO:0022857">
    <property type="term" value="F:transmembrane transporter activity"/>
    <property type="evidence" value="ECO:0007669"/>
    <property type="project" value="UniProtKB-UniRule"/>
</dbReference>
<evidence type="ECO:0000259" key="10">
    <source>
        <dbReference type="Pfam" id="PF04290"/>
    </source>
</evidence>
<evidence type="ECO:0000256" key="7">
    <source>
        <dbReference type="ARBA" id="ARBA00023136"/>
    </source>
</evidence>
<evidence type="ECO:0000256" key="2">
    <source>
        <dbReference type="ARBA" id="ARBA00022448"/>
    </source>
</evidence>
<evidence type="ECO:0000256" key="3">
    <source>
        <dbReference type="ARBA" id="ARBA00022475"/>
    </source>
</evidence>
<organism evidence="11">
    <name type="scientific">Curvibacter symbiont subsp. Hydra magnipapillata</name>
    <dbReference type="NCBI Taxonomy" id="667019"/>
    <lineage>
        <taxon>Bacteria</taxon>
        <taxon>Pseudomonadati</taxon>
        <taxon>Pseudomonadota</taxon>
        <taxon>Betaproteobacteria</taxon>
        <taxon>Burkholderiales</taxon>
        <taxon>Comamonadaceae</taxon>
        <taxon>Curvibacter</taxon>
    </lineage>
</organism>